<evidence type="ECO:0000313" key="4">
    <source>
        <dbReference type="Proteomes" id="UP001238179"/>
    </source>
</evidence>
<dbReference type="Pfam" id="PF02604">
    <property type="entry name" value="PhdYeFM_antitox"/>
    <property type="match status" value="1"/>
</dbReference>
<protein>
    <recommendedName>
        <fullName evidence="2">Antitoxin</fullName>
    </recommendedName>
</protein>
<evidence type="ECO:0000313" key="3">
    <source>
        <dbReference type="EMBL" id="BDU71142.1"/>
    </source>
</evidence>
<evidence type="ECO:0000256" key="1">
    <source>
        <dbReference type="ARBA" id="ARBA00009981"/>
    </source>
</evidence>
<dbReference type="AlphaFoldDB" id="A0AA48GH67"/>
<reference evidence="4" key="1">
    <citation type="journal article" date="2023" name="Int. J. Syst. Evol. Microbiol.">
        <title>Mesoterricola silvestris gen. nov., sp. nov., Mesoterricola sediminis sp. nov., Geothrix oryzae sp. nov., Geothrix edaphica sp. nov., Geothrix rubra sp. nov., and Geothrix limicola sp. nov., six novel members of Acidobacteriota isolated from soils.</title>
        <authorList>
            <person name="Itoh H."/>
            <person name="Sugisawa Y."/>
            <person name="Mise K."/>
            <person name="Xu Z."/>
            <person name="Kuniyasu M."/>
            <person name="Ushijima N."/>
            <person name="Kawano K."/>
            <person name="Kobayashi E."/>
            <person name="Shiratori Y."/>
            <person name="Masuda Y."/>
            <person name="Senoo K."/>
        </authorList>
    </citation>
    <scope>NUCLEOTIDE SEQUENCE [LARGE SCALE GENOMIC DNA]</scope>
    <source>
        <strain evidence="4">W79</strain>
    </source>
</reference>
<keyword evidence="4" id="KW-1185">Reference proteome</keyword>
<dbReference type="SUPFAM" id="SSF143120">
    <property type="entry name" value="YefM-like"/>
    <property type="match status" value="1"/>
</dbReference>
<sequence>MVITEHGKAAGVLMDVASYEALARRAKILDALSAGEREVAEGKVHSWEDVKAELATWQR</sequence>
<dbReference type="EMBL" id="AP027080">
    <property type="protein sequence ID" value="BDU71142.1"/>
    <property type="molecule type" value="Genomic_DNA"/>
</dbReference>
<evidence type="ECO:0000256" key="2">
    <source>
        <dbReference type="RuleBase" id="RU362080"/>
    </source>
</evidence>
<dbReference type="InterPro" id="IPR036165">
    <property type="entry name" value="YefM-like_sf"/>
</dbReference>
<dbReference type="Proteomes" id="UP001238179">
    <property type="component" value="Chromosome"/>
</dbReference>
<dbReference type="KEGG" id="msil:METEAL_03160"/>
<organism evidence="3 4">
    <name type="scientific">Mesoterricola silvestris</name>
    <dbReference type="NCBI Taxonomy" id="2927979"/>
    <lineage>
        <taxon>Bacteria</taxon>
        <taxon>Pseudomonadati</taxon>
        <taxon>Acidobacteriota</taxon>
        <taxon>Holophagae</taxon>
        <taxon>Holophagales</taxon>
        <taxon>Holophagaceae</taxon>
        <taxon>Mesoterricola</taxon>
    </lineage>
</organism>
<proteinExistence type="inferred from homology"/>
<accession>A0AA48GH67</accession>
<gene>
    <name evidence="3" type="ORF">METEAL_03160</name>
</gene>
<comment type="function">
    <text evidence="2">Antitoxin component of a type II toxin-antitoxin (TA) system.</text>
</comment>
<comment type="similarity">
    <text evidence="1 2">Belongs to the phD/YefM antitoxin family.</text>
</comment>
<dbReference type="InterPro" id="IPR006442">
    <property type="entry name" value="Antitoxin_Phd/YefM"/>
</dbReference>
<name>A0AA48GH67_9BACT</name>